<comment type="caution">
    <text evidence="3">The sequence shown here is derived from an EMBL/GenBank/DDBJ whole genome shotgun (WGS) entry which is preliminary data.</text>
</comment>
<protein>
    <recommendedName>
        <fullName evidence="2">CAAX prenyl protease 2/Lysostaphin resistance protein A-like domain-containing protein</fullName>
    </recommendedName>
</protein>
<keyword evidence="1" id="KW-0812">Transmembrane</keyword>
<evidence type="ECO:0000259" key="2">
    <source>
        <dbReference type="Pfam" id="PF02517"/>
    </source>
</evidence>
<feature type="domain" description="CAAX prenyl protease 2/Lysostaphin resistance protein A-like" evidence="2">
    <location>
        <begin position="98"/>
        <end position="156"/>
    </location>
</feature>
<keyword evidence="1" id="KW-1133">Transmembrane helix</keyword>
<dbReference type="Proteomes" id="UP000535937">
    <property type="component" value="Unassembled WGS sequence"/>
</dbReference>
<feature type="transmembrane region" description="Helical" evidence="1">
    <location>
        <begin position="144"/>
        <end position="165"/>
    </location>
</feature>
<dbReference type="InterPro" id="IPR003675">
    <property type="entry name" value="Rce1/LyrA-like_dom"/>
</dbReference>
<reference evidence="3 4" key="1">
    <citation type="submission" date="2020-08" db="EMBL/GenBank/DDBJ databases">
        <title>Genomic Encyclopedia of Type Strains, Phase III (KMG-III): the genomes of soil and plant-associated and newly described type strains.</title>
        <authorList>
            <person name="Whitman W."/>
        </authorList>
    </citation>
    <scope>NUCLEOTIDE SEQUENCE [LARGE SCALE GENOMIC DNA]</scope>
    <source>
        <strain evidence="3 4">CECT 8799</strain>
    </source>
</reference>
<name>A0A7W4ZAM6_9GAMM</name>
<evidence type="ECO:0000256" key="1">
    <source>
        <dbReference type="SAM" id="Phobius"/>
    </source>
</evidence>
<feature type="transmembrane region" description="Helical" evidence="1">
    <location>
        <begin position="69"/>
        <end position="90"/>
    </location>
</feature>
<sequence length="168" mass="18479">MTQFCLLLPAVLLVAHFRQQSRWETLAVRRFPLKPLERWLPALLVFLAVQMLLVQVLDIDPGEFMKSLAGSRHLPLVLMIALAAPLLLPVQRLAAHAPWALWHPAADFGIVYLTALWPVPLGQLSFIFALSLLLGLAREKSGSVLLPILLHAGNNLASAITVIYLGTA</sequence>
<evidence type="ECO:0000313" key="4">
    <source>
        <dbReference type="Proteomes" id="UP000535937"/>
    </source>
</evidence>
<accession>A0A7W4ZAM6</accession>
<feature type="transmembrane region" description="Helical" evidence="1">
    <location>
        <begin position="110"/>
        <end position="137"/>
    </location>
</feature>
<dbReference type="GO" id="GO:0004175">
    <property type="term" value="F:endopeptidase activity"/>
    <property type="evidence" value="ECO:0007669"/>
    <property type="project" value="UniProtKB-ARBA"/>
</dbReference>
<keyword evidence="4" id="KW-1185">Reference proteome</keyword>
<dbReference type="GO" id="GO:0080120">
    <property type="term" value="P:CAAX-box protein maturation"/>
    <property type="evidence" value="ECO:0007669"/>
    <property type="project" value="UniProtKB-ARBA"/>
</dbReference>
<dbReference type="EMBL" id="JACHWZ010000009">
    <property type="protein sequence ID" value="MBB3061465.1"/>
    <property type="molecule type" value="Genomic_DNA"/>
</dbReference>
<dbReference type="Pfam" id="PF02517">
    <property type="entry name" value="Rce1-like"/>
    <property type="match status" value="1"/>
</dbReference>
<dbReference type="RefSeq" id="WP_183459851.1">
    <property type="nucleotide sequence ID" value="NZ_JACHWZ010000009.1"/>
</dbReference>
<evidence type="ECO:0000313" key="3">
    <source>
        <dbReference type="EMBL" id="MBB3061465.1"/>
    </source>
</evidence>
<proteinExistence type="predicted"/>
<keyword evidence="1" id="KW-0472">Membrane</keyword>
<organism evidence="3 4">
    <name type="scientific">Microbulbifer rhizosphaerae</name>
    <dbReference type="NCBI Taxonomy" id="1562603"/>
    <lineage>
        <taxon>Bacteria</taxon>
        <taxon>Pseudomonadati</taxon>
        <taxon>Pseudomonadota</taxon>
        <taxon>Gammaproteobacteria</taxon>
        <taxon>Cellvibrionales</taxon>
        <taxon>Microbulbiferaceae</taxon>
        <taxon>Microbulbifer</taxon>
    </lineage>
</organism>
<gene>
    <name evidence="3" type="ORF">FHS09_002298</name>
</gene>
<dbReference type="AlphaFoldDB" id="A0A7W4ZAM6"/>